<dbReference type="GO" id="GO:0045664">
    <property type="term" value="P:regulation of neuron differentiation"/>
    <property type="evidence" value="ECO:0007669"/>
    <property type="project" value="TreeGrafter"/>
</dbReference>
<keyword evidence="1" id="KW-0547">Nucleotide-binding</keyword>
<organism evidence="8 9">
    <name type="scientific">Nyctereutes procyonoides</name>
    <name type="common">Raccoon dog</name>
    <name type="synonym">Canis procyonoides</name>
    <dbReference type="NCBI Taxonomy" id="34880"/>
    <lineage>
        <taxon>Eukaryota</taxon>
        <taxon>Metazoa</taxon>
        <taxon>Chordata</taxon>
        <taxon>Craniata</taxon>
        <taxon>Vertebrata</taxon>
        <taxon>Euteleostomi</taxon>
        <taxon>Mammalia</taxon>
        <taxon>Eutheria</taxon>
        <taxon>Laurasiatheria</taxon>
        <taxon>Carnivora</taxon>
        <taxon>Caniformia</taxon>
        <taxon>Canidae</taxon>
        <taxon>Nyctereutes</taxon>
    </lineage>
</organism>
<feature type="compositionally biased region" description="Gly residues" evidence="4">
    <location>
        <begin position="151"/>
        <end position="171"/>
    </location>
</feature>
<feature type="region of interest" description="Disordered" evidence="4">
    <location>
        <begin position="71"/>
        <end position="195"/>
    </location>
</feature>
<feature type="domain" description="Tyrosine-protein kinase catalytic" evidence="7">
    <location>
        <begin position="430"/>
        <end position="580"/>
    </location>
</feature>
<evidence type="ECO:0000256" key="3">
    <source>
        <dbReference type="ARBA" id="ARBA00023170"/>
    </source>
</evidence>
<keyword evidence="5" id="KW-0472">Membrane</keyword>
<keyword evidence="5" id="KW-1133">Transmembrane helix</keyword>
<evidence type="ECO:0000256" key="6">
    <source>
        <dbReference type="SAM" id="SignalP"/>
    </source>
</evidence>
<accession>A0A811Y1I9</accession>
<keyword evidence="6" id="KW-0732">Signal</keyword>
<dbReference type="GO" id="GO:0042127">
    <property type="term" value="P:regulation of cell population proliferation"/>
    <property type="evidence" value="ECO:0007669"/>
    <property type="project" value="TreeGrafter"/>
</dbReference>
<feature type="compositionally biased region" description="Low complexity" evidence="4">
    <location>
        <begin position="185"/>
        <end position="195"/>
    </location>
</feature>
<evidence type="ECO:0000256" key="5">
    <source>
        <dbReference type="SAM" id="Phobius"/>
    </source>
</evidence>
<dbReference type="GO" id="GO:0005886">
    <property type="term" value="C:plasma membrane"/>
    <property type="evidence" value="ECO:0007669"/>
    <property type="project" value="TreeGrafter"/>
</dbReference>
<feature type="signal peptide" evidence="6">
    <location>
        <begin position="1"/>
        <end position="19"/>
    </location>
</feature>
<feature type="compositionally biased region" description="Low complexity" evidence="4">
    <location>
        <begin position="135"/>
        <end position="150"/>
    </location>
</feature>
<dbReference type="Gene3D" id="1.10.510.10">
    <property type="entry name" value="Transferase(Phosphotransferase) domain 1"/>
    <property type="match status" value="1"/>
</dbReference>
<dbReference type="SMART" id="SM00219">
    <property type="entry name" value="TyrKc"/>
    <property type="match status" value="1"/>
</dbReference>
<evidence type="ECO:0000313" key="8">
    <source>
        <dbReference type="EMBL" id="CAD7671023.1"/>
    </source>
</evidence>
<reference evidence="8" key="1">
    <citation type="submission" date="2020-12" db="EMBL/GenBank/DDBJ databases">
        <authorList>
            <consortium name="Molecular Ecology Group"/>
        </authorList>
    </citation>
    <scope>NUCLEOTIDE SEQUENCE</scope>
    <source>
        <strain evidence="8">TBG_1078</strain>
    </source>
</reference>
<protein>
    <submittedName>
        <fullName evidence="8">(raccoon dog) hypothetical protein</fullName>
    </submittedName>
</protein>
<feature type="transmembrane region" description="Helical" evidence="5">
    <location>
        <begin position="347"/>
        <end position="371"/>
    </location>
</feature>
<dbReference type="GO" id="GO:0043235">
    <property type="term" value="C:receptor complex"/>
    <property type="evidence" value="ECO:0007669"/>
    <property type="project" value="TreeGrafter"/>
</dbReference>
<dbReference type="EMBL" id="CAJHUB010000660">
    <property type="protein sequence ID" value="CAD7671023.1"/>
    <property type="molecule type" value="Genomic_DNA"/>
</dbReference>
<keyword evidence="9" id="KW-1185">Reference proteome</keyword>
<dbReference type="InterPro" id="IPR020635">
    <property type="entry name" value="Tyr_kinase_cat_dom"/>
</dbReference>
<dbReference type="GO" id="GO:0004714">
    <property type="term" value="F:transmembrane receptor protein tyrosine kinase activity"/>
    <property type="evidence" value="ECO:0007669"/>
    <property type="project" value="TreeGrafter"/>
</dbReference>
<dbReference type="PANTHER" id="PTHR24416">
    <property type="entry name" value="TYROSINE-PROTEIN KINASE RECEPTOR"/>
    <property type="match status" value="1"/>
</dbReference>
<dbReference type="AlphaFoldDB" id="A0A811Y1I9"/>
<dbReference type="Proteomes" id="UP000645828">
    <property type="component" value="Unassembled WGS sequence"/>
</dbReference>
<dbReference type="InterPro" id="IPR011009">
    <property type="entry name" value="Kinase-like_dom_sf"/>
</dbReference>
<dbReference type="Gene3D" id="3.30.200.20">
    <property type="entry name" value="Phosphorylase Kinase, domain 1"/>
    <property type="match status" value="1"/>
</dbReference>
<feature type="chain" id="PRO_5032978132" evidence="6">
    <location>
        <begin position="20"/>
        <end position="657"/>
    </location>
</feature>
<feature type="compositionally biased region" description="Basic residues" evidence="4">
    <location>
        <begin position="94"/>
        <end position="105"/>
    </location>
</feature>
<evidence type="ECO:0000259" key="7">
    <source>
        <dbReference type="SMART" id="SM00219"/>
    </source>
</evidence>
<keyword evidence="3" id="KW-0675">Receptor</keyword>
<dbReference type="GO" id="GO:0005524">
    <property type="term" value="F:ATP binding"/>
    <property type="evidence" value="ECO:0007669"/>
    <property type="project" value="UniProtKB-KW"/>
</dbReference>
<sequence>MGCSSWRLLWLGWVGAILCSSWVSQAPFPPFLPLQLPAASPQEANVNAPPSGLAPASPLITPRPWVFSSYRASGQQPTQTPCNKADPGSSNHPWRARRPRPRRLPPRPAGEPLYIPGAQQGEGASERPGLAEGTAPPARRGAESRSAASGSQGGGGATASRGGGAGSGRSGPRGLPPPAVGSAYGPRAPGRAAGPGLRARELQPLLAAAGGGGAGGWTSRAQAGGSGAAAAAGVGALSRRAARPLPGEVAMSQRMTWVDGEDGISFIHPSSEPYLQPLAVLLFIVIESHGEVEIQLHLSYSHCLFHCLLKDCQRQAELGLVKCLCPEGMELAADNITCVALPTQPGLLVLLVTVIVTSTLSLLMVCGVLILGKEHPAGMADSRLPTSSLSYIFKPPPRQFSAPTTASWGLAWPSTWPLPPRLTEVSPANVTLFRALGHGGFGEVYEGLVTGFPWDPSPLLVTVKTLPELCSQQNELDFLMEALIIIQPSPLAIWDLFQLAQDIAQSCHYLEENHFIQRSFGVLLWEISLGYMPYPGWTNQDMLYFIVGGKRMGPPRGCPGLCWQHQLELCPSFAGILEHLQNCIQVPAHGSGPTLEQEGTSGLRSRSLEGLRSRQAQELNLESLKSWGRSLLCTGLKTLKSKFQPQGKFQRNLPYGS</sequence>
<feature type="compositionally biased region" description="Polar residues" evidence="4">
    <location>
        <begin position="71"/>
        <end position="92"/>
    </location>
</feature>
<dbReference type="InterPro" id="IPR001245">
    <property type="entry name" value="Ser-Thr/Tyr_kinase_cat_dom"/>
</dbReference>
<evidence type="ECO:0000256" key="2">
    <source>
        <dbReference type="ARBA" id="ARBA00022840"/>
    </source>
</evidence>
<gene>
    <name evidence="8" type="ORF">NYPRO_LOCUS3818</name>
</gene>
<evidence type="ECO:0000256" key="4">
    <source>
        <dbReference type="SAM" id="MobiDB-lite"/>
    </source>
</evidence>
<proteinExistence type="predicted"/>
<keyword evidence="2" id="KW-0067">ATP-binding</keyword>
<dbReference type="InterPro" id="IPR050122">
    <property type="entry name" value="RTK"/>
</dbReference>
<evidence type="ECO:0000313" key="9">
    <source>
        <dbReference type="Proteomes" id="UP000645828"/>
    </source>
</evidence>
<keyword evidence="5" id="KW-0812">Transmembrane</keyword>
<dbReference type="Pfam" id="PF07714">
    <property type="entry name" value="PK_Tyr_Ser-Thr"/>
    <property type="match status" value="1"/>
</dbReference>
<dbReference type="PANTHER" id="PTHR24416:SF294">
    <property type="entry name" value="LEUKOCYTE TYROSINE KINASE RECEPTOR"/>
    <property type="match status" value="1"/>
</dbReference>
<evidence type="ECO:0000256" key="1">
    <source>
        <dbReference type="ARBA" id="ARBA00022741"/>
    </source>
</evidence>
<name>A0A811Y1I9_NYCPR</name>
<dbReference type="GO" id="GO:0007169">
    <property type="term" value="P:cell surface receptor protein tyrosine kinase signaling pathway"/>
    <property type="evidence" value="ECO:0007669"/>
    <property type="project" value="TreeGrafter"/>
</dbReference>
<comment type="caution">
    <text evidence="8">The sequence shown here is derived from an EMBL/GenBank/DDBJ whole genome shotgun (WGS) entry which is preliminary data.</text>
</comment>
<dbReference type="SUPFAM" id="SSF56112">
    <property type="entry name" value="Protein kinase-like (PK-like)"/>
    <property type="match status" value="1"/>
</dbReference>